<dbReference type="InterPro" id="IPR003593">
    <property type="entry name" value="AAA+_ATPase"/>
</dbReference>
<feature type="region of interest" description="Disordered" evidence="1">
    <location>
        <begin position="490"/>
        <end position="564"/>
    </location>
</feature>
<protein>
    <submittedName>
        <fullName evidence="3">AAA family ATPase</fullName>
    </submittedName>
</protein>
<feature type="compositionally biased region" description="Low complexity" evidence="1">
    <location>
        <begin position="309"/>
        <end position="336"/>
    </location>
</feature>
<dbReference type="SMART" id="SM00382">
    <property type="entry name" value="AAA"/>
    <property type="match status" value="1"/>
</dbReference>
<feature type="compositionally biased region" description="Acidic residues" evidence="1">
    <location>
        <begin position="511"/>
        <end position="528"/>
    </location>
</feature>
<proteinExistence type="predicted"/>
<feature type="compositionally biased region" description="Basic and acidic residues" evidence="1">
    <location>
        <begin position="337"/>
        <end position="350"/>
    </location>
</feature>
<name>A0A7W3XXB5_9ACTN</name>
<dbReference type="Gene3D" id="3.40.50.300">
    <property type="entry name" value="P-loop containing nucleotide triphosphate hydrolases"/>
    <property type="match status" value="1"/>
</dbReference>
<dbReference type="InterPro" id="IPR027417">
    <property type="entry name" value="P-loop_NTPase"/>
</dbReference>
<evidence type="ECO:0000313" key="3">
    <source>
        <dbReference type="EMBL" id="MBB0230631.1"/>
    </source>
</evidence>
<reference evidence="4" key="1">
    <citation type="submission" date="2019-10" db="EMBL/GenBank/DDBJ databases">
        <title>Streptomyces sp. nov., a novel actinobacterium isolated from alkaline environment.</title>
        <authorList>
            <person name="Golinska P."/>
        </authorList>
    </citation>
    <scope>NUCLEOTIDE SEQUENCE [LARGE SCALE GENOMIC DNA]</scope>
    <source>
        <strain evidence="4">DSM 42108</strain>
    </source>
</reference>
<dbReference type="RefSeq" id="WP_182664260.1">
    <property type="nucleotide sequence ID" value="NZ_VKHS01000318.1"/>
</dbReference>
<sequence length="564" mass="59802">MSKTTMQNFGFVPAVRAREAARVALVGPAGAGKTPVALDLARELAGEEGRIAVVDSERGGALRYAEIPGRPEAGGHRFSHLTLERFTRETLLRTLRAAAEDRYQVLVVDSYSAWWDGPGGLREVAAEAGAALRKDSRATSPDPGWERVNPIERQMLDALLAWPGHVVITLRTHTEYLTDGARTLRVGGRPIQSRNVEHAFPVVVDLADGVAMVAKPGGVRALAGAVFPEEPGREIAAALREELPVGVGPVEGLAVALASPALTYREAVALRQEVARRGLREAPVPHPATGGLVPLGVLVQERTDELRPRTGTAAPAAPAGQGVPTTPAGPAGPVEEGQAREAVARAREAQPDPTKSPALPQQLSKIGQHYARLNITEASAREVSELILGADLDAWPELTRAHAGELVMILQRLPNELALEEWLGKCRERDAARAAAAAPPQREEEPVVGDRQEPEQPVGAGVCATCPGRILPRPGRETPEQCAVCRRAGIPVPDQEPESGGESGGSAVGEEPQEPADGGDVEVVDPEEWPGRGEESQDQEVDEHVWIDPGPEPASAGEREPAMA</sequence>
<feature type="domain" description="AAA+ ATPase" evidence="2">
    <location>
        <begin position="19"/>
        <end position="210"/>
    </location>
</feature>
<feature type="compositionally biased region" description="Basic and acidic residues" evidence="1">
    <location>
        <begin position="441"/>
        <end position="454"/>
    </location>
</feature>
<organism evidence="3 4">
    <name type="scientific">Streptomyces calidiresistens</name>
    <dbReference type="NCBI Taxonomy" id="1485586"/>
    <lineage>
        <taxon>Bacteria</taxon>
        <taxon>Bacillati</taxon>
        <taxon>Actinomycetota</taxon>
        <taxon>Actinomycetes</taxon>
        <taxon>Kitasatosporales</taxon>
        <taxon>Streptomycetaceae</taxon>
        <taxon>Streptomyces</taxon>
    </lineage>
</organism>
<dbReference type="AlphaFoldDB" id="A0A7W3XXB5"/>
<dbReference type="Pfam" id="PF13479">
    <property type="entry name" value="AAA_24"/>
    <property type="match status" value="1"/>
</dbReference>
<accession>A0A7W3XXB5</accession>
<keyword evidence="4" id="KW-1185">Reference proteome</keyword>
<evidence type="ECO:0000256" key="1">
    <source>
        <dbReference type="SAM" id="MobiDB-lite"/>
    </source>
</evidence>
<dbReference type="SUPFAM" id="SSF52540">
    <property type="entry name" value="P-loop containing nucleoside triphosphate hydrolases"/>
    <property type="match status" value="1"/>
</dbReference>
<feature type="region of interest" description="Disordered" evidence="1">
    <location>
        <begin position="306"/>
        <end position="360"/>
    </location>
</feature>
<feature type="region of interest" description="Disordered" evidence="1">
    <location>
        <begin position="433"/>
        <end position="459"/>
    </location>
</feature>
<dbReference type="Proteomes" id="UP000530234">
    <property type="component" value="Unassembled WGS sequence"/>
</dbReference>
<gene>
    <name evidence="3" type="ORF">FOE67_14175</name>
</gene>
<dbReference type="EMBL" id="VKHS01000318">
    <property type="protein sequence ID" value="MBB0230631.1"/>
    <property type="molecule type" value="Genomic_DNA"/>
</dbReference>
<comment type="caution">
    <text evidence="3">The sequence shown here is derived from an EMBL/GenBank/DDBJ whole genome shotgun (WGS) entry which is preliminary data.</text>
</comment>
<evidence type="ECO:0000313" key="4">
    <source>
        <dbReference type="Proteomes" id="UP000530234"/>
    </source>
</evidence>
<evidence type="ECO:0000259" key="2">
    <source>
        <dbReference type="SMART" id="SM00382"/>
    </source>
</evidence>